<keyword evidence="1" id="KW-0175">Coiled coil</keyword>
<reference evidence="2 3" key="1">
    <citation type="submission" date="2020-02" db="EMBL/GenBank/DDBJ databases">
        <title>Complete genome sequence of the novel Campylobacter species Candidatus Campylobacter infans.</title>
        <authorList>
            <person name="Duim B."/>
            <person name="Zomer A."/>
            <person name="van der Graaf L."/>
            <person name="Wagenaar J."/>
        </authorList>
    </citation>
    <scope>NUCLEOTIDE SEQUENCE [LARGE SCALE GENOMIC DNA]</scope>
    <source>
        <strain evidence="2 3">19S00001</strain>
    </source>
</reference>
<name>A0A7H9CHP9_9BACT</name>
<evidence type="ECO:0000256" key="1">
    <source>
        <dbReference type="SAM" id="Coils"/>
    </source>
</evidence>
<protein>
    <submittedName>
        <fullName evidence="2">Uncharacterized protein</fullName>
    </submittedName>
</protein>
<organism evidence="2 3">
    <name type="scientific">Candidatus Campylobacter infans</name>
    <dbReference type="NCBI Taxonomy" id="2561898"/>
    <lineage>
        <taxon>Bacteria</taxon>
        <taxon>Pseudomonadati</taxon>
        <taxon>Campylobacterota</taxon>
        <taxon>Epsilonproteobacteria</taxon>
        <taxon>Campylobacterales</taxon>
        <taxon>Campylobacteraceae</taxon>
        <taxon>Campylobacter</taxon>
    </lineage>
</organism>
<keyword evidence="3" id="KW-1185">Reference proteome</keyword>
<accession>A0A7H9CHP9</accession>
<evidence type="ECO:0000313" key="3">
    <source>
        <dbReference type="Proteomes" id="UP000509414"/>
    </source>
</evidence>
<dbReference type="KEGG" id="cinf:CINF_1122"/>
<proteinExistence type="predicted"/>
<dbReference type="Proteomes" id="UP000509414">
    <property type="component" value="Chromosome"/>
</dbReference>
<sequence>MTDLKLRFLLNSQEIFSKLAKNFICEKTKYYLRLKNNALSLSNNDKNAICNALLQSKFTFSLANLPCVILLYDFCDLAILEVSFNDADELKNFNLPSVIENLVLENITNNDSYALNNVALFGNPRFKFNYQNALKYAQNLANFSLQSPGVISAYDGIRCVLISLIKPLKATLNKFLAHKNTKSINELNFILMQNIAIMQSFGAIFDEKILNVFLSLLNNYTTNLNELAKKNYLCEYLQVQNIGVQSFAILERERSVLEDDCIAKSHELENILKEWVFVLHDDEFFYSSPLGKNELKSTLAPLFSRKINMFLTQIYSLNYESIGIKANELFVLASLFGSLYQSQKFAKFAKKLNNISINSNQIVKYKILNKAFNGAQMDDFKKQLSQNIAQSVKKLDKKNQKLYKKVDEIKEILKIYEEKGF</sequence>
<evidence type="ECO:0000313" key="2">
    <source>
        <dbReference type="EMBL" id="QLI05616.1"/>
    </source>
</evidence>
<feature type="coiled-coil region" evidence="1">
    <location>
        <begin position="381"/>
        <end position="419"/>
    </location>
</feature>
<dbReference type="AlphaFoldDB" id="A0A7H9CHP9"/>
<dbReference type="RefSeq" id="WP_179974814.1">
    <property type="nucleotide sequence ID" value="NZ_CP049075.1"/>
</dbReference>
<gene>
    <name evidence="2" type="ORF">CINF_1122</name>
</gene>
<dbReference type="EMBL" id="CP049075">
    <property type="protein sequence ID" value="QLI05616.1"/>
    <property type="molecule type" value="Genomic_DNA"/>
</dbReference>